<proteinExistence type="predicted"/>
<sequence>MHQIKTDFLEAILQYLAKQPYNEVVQLIGMVQQATSVPAPEPE</sequence>
<gene>
    <name evidence="1" type="ORF">UFOVP100_9</name>
</gene>
<protein>
    <submittedName>
        <fullName evidence="1">Uncharacterized protein</fullName>
    </submittedName>
</protein>
<name>A0A6J5L054_9CAUD</name>
<reference evidence="1" key="1">
    <citation type="submission" date="2020-04" db="EMBL/GenBank/DDBJ databases">
        <authorList>
            <person name="Chiriac C."/>
            <person name="Salcher M."/>
            <person name="Ghai R."/>
            <person name="Kavagutti S V."/>
        </authorList>
    </citation>
    <scope>NUCLEOTIDE SEQUENCE</scope>
</reference>
<organism evidence="1">
    <name type="scientific">uncultured Caudovirales phage</name>
    <dbReference type="NCBI Taxonomy" id="2100421"/>
    <lineage>
        <taxon>Viruses</taxon>
        <taxon>Duplodnaviria</taxon>
        <taxon>Heunggongvirae</taxon>
        <taxon>Uroviricota</taxon>
        <taxon>Caudoviricetes</taxon>
        <taxon>Peduoviridae</taxon>
        <taxon>Maltschvirus</taxon>
        <taxon>Maltschvirus maltsch</taxon>
    </lineage>
</organism>
<evidence type="ECO:0000313" key="1">
    <source>
        <dbReference type="EMBL" id="CAB4128094.1"/>
    </source>
</evidence>
<accession>A0A6J5L054</accession>
<dbReference type="EMBL" id="LR796229">
    <property type="protein sequence ID" value="CAB4128094.1"/>
    <property type="molecule type" value="Genomic_DNA"/>
</dbReference>